<reference evidence="2 3" key="1">
    <citation type="submission" date="2016-12" db="EMBL/GenBank/DDBJ databases">
        <title>Genomic Comparison of strains in the 'Actinomyces naeslundii' Group.</title>
        <authorList>
            <person name="Mughal S.R."/>
            <person name="Do T."/>
            <person name="Gilbert S.C."/>
            <person name="Witherden E.A."/>
            <person name="Didelot X."/>
            <person name="Beighton D."/>
        </authorList>
    </citation>
    <scope>NUCLEOTIDE SEQUENCE [LARGE SCALE GENOMIC DNA]</scope>
    <source>
        <strain evidence="2 3">CCUG 33920</strain>
    </source>
</reference>
<name>A0A1Q8V5U1_9ACTO</name>
<proteinExistence type="predicted"/>
<comment type="caution">
    <text evidence="2">The sequence shown here is derived from an EMBL/GenBank/DDBJ whole genome shotgun (WGS) entry which is preliminary data.</text>
</comment>
<organism evidence="2 3">
    <name type="scientific">Actinomyces oris</name>
    <dbReference type="NCBI Taxonomy" id="544580"/>
    <lineage>
        <taxon>Bacteria</taxon>
        <taxon>Bacillati</taxon>
        <taxon>Actinomycetota</taxon>
        <taxon>Actinomycetes</taxon>
        <taxon>Actinomycetales</taxon>
        <taxon>Actinomycetaceae</taxon>
        <taxon>Actinomyces</taxon>
    </lineage>
</organism>
<protein>
    <submittedName>
        <fullName evidence="2">Uncharacterized protein</fullName>
    </submittedName>
</protein>
<accession>A0A1Q8V5U1</accession>
<dbReference type="AlphaFoldDB" id="A0A1Q8V5U1"/>
<evidence type="ECO:0000313" key="3">
    <source>
        <dbReference type="Proteomes" id="UP000186857"/>
    </source>
</evidence>
<dbReference type="Proteomes" id="UP000186857">
    <property type="component" value="Unassembled WGS sequence"/>
</dbReference>
<evidence type="ECO:0000313" key="2">
    <source>
        <dbReference type="EMBL" id="OLO43467.1"/>
    </source>
</evidence>
<feature type="region of interest" description="Disordered" evidence="1">
    <location>
        <begin position="78"/>
        <end position="112"/>
    </location>
</feature>
<dbReference type="EMBL" id="MSKJ01000025">
    <property type="protein sequence ID" value="OLO43467.1"/>
    <property type="molecule type" value="Genomic_DNA"/>
</dbReference>
<sequence>MVSLVHTPEILGVVFLAQTISSWLSCFTSAEGASMSQVMSRWRGPLLVGRGETAPGRLLSILIALASSALMGLSTGFPESSGVPSVGRHAVREDSVRASATSAVKRHRGRCE</sequence>
<evidence type="ECO:0000256" key="1">
    <source>
        <dbReference type="SAM" id="MobiDB-lite"/>
    </source>
</evidence>
<gene>
    <name evidence="2" type="ORF">BKH29_10210</name>
</gene>